<dbReference type="EMBL" id="UINC01127601">
    <property type="protein sequence ID" value="SVD06827.1"/>
    <property type="molecule type" value="Genomic_DNA"/>
</dbReference>
<accession>A0A382SC70</accession>
<feature type="non-terminal residue" evidence="1">
    <location>
        <position position="49"/>
    </location>
</feature>
<reference evidence="1" key="1">
    <citation type="submission" date="2018-05" db="EMBL/GenBank/DDBJ databases">
        <authorList>
            <person name="Lanie J.A."/>
            <person name="Ng W.-L."/>
            <person name="Kazmierczak K.M."/>
            <person name="Andrzejewski T.M."/>
            <person name="Davidsen T.M."/>
            <person name="Wayne K.J."/>
            <person name="Tettelin H."/>
            <person name="Glass J.I."/>
            <person name="Rusch D."/>
            <person name="Podicherti R."/>
            <person name="Tsui H.-C.T."/>
            <person name="Winkler M.E."/>
        </authorList>
    </citation>
    <scope>NUCLEOTIDE SEQUENCE</scope>
</reference>
<name>A0A382SC70_9ZZZZ</name>
<dbReference type="AlphaFoldDB" id="A0A382SC70"/>
<proteinExistence type="predicted"/>
<gene>
    <name evidence="1" type="ORF">METZ01_LOCUS359681</name>
</gene>
<organism evidence="1">
    <name type="scientific">marine metagenome</name>
    <dbReference type="NCBI Taxonomy" id="408172"/>
    <lineage>
        <taxon>unclassified sequences</taxon>
        <taxon>metagenomes</taxon>
        <taxon>ecological metagenomes</taxon>
    </lineage>
</organism>
<evidence type="ECO:0000313" key="1">
    <source>
        <dbReference type="EMBL" id="SVD06827.1"/>
    </source>
</evidence>
<protein>
    <submittedName>
        <fullName evidence="1">Uncharacterized protein</fullName>
    </submittedName>
</protein>
<sequence length="49" mass="5749">MYTLVGDIGNTDIKLCLLNKNFKIIKKITFDKHHVKSRTYLKKKINSLI</sequence>